<dbReference type="SMART" id="SM00544">
    <property type="entry name" value="MA3"/>
    <property type="match status" value="1"/>
</dbReference>
<feature type="domain" description="W2" evidence="2">
    <location>
        <begin position="182"/>
        <end position="350"/>
    </location>
</feature>
<name>A0AA88XEB8_PINIB</name>
<sequence>MEKRTKSIIDEYLHLHDTQETVLRVEELNSPSTIHAFVSTAFNHVIERSEFARSQTGHLFYHLVKKGTISIDAYIKGLHEILQYAGDLEIDIPRIWQYFGELIGPMIQEGSVPLNFLRQAAEPLKENNKAGNLIVEILLAASHREGQKKLSTLWRQSGLRWDEFVPAGQIQTFLRDRKLEFIEEGRSYIQSIQEKLDDMMGRQNADNEAVFDWIEENCDDKTIKSKKFIRALMMSVCQSAITGSGNNARVVPDEIKKRGVVLTKFFGNQPEFELQALYALQALVHRLEHPPGVLRTCFDNLFDEDIISEDAFYQWEKSTDPAEQEGKGVAMKQVCQFFQWLREPADFSDS</sequence>
<keyword evidence="1" id="KW-0810">Translation regulation</keyword>
<dbReference type="Pfam" id="PF02847">
    <property type="entry name" value="MA3"/>
    <property type="match status" value="1"/>
</dbReference>
<dbReference type="GO" id="GO:0003743">
    <property type="term" value="F:translation initiation factor activity"/>
    <property type="evidence" value="ECO:0007669"/>
    <property type="project" value="TreeGrafter"/>
</dbReference>
<dbReference type="GO" id="GO:0003729">
    <property type="term" value="F:mRNA binding"/>
    <property type="evidence" value="ECO:0007669"/>
    <property type="project" value="TreeGrafter"/>
</dbReference>
<dbReference type="GO" id="GO:0016281">
    <property type="term" value="C:eukaryotic translation initiation factor 4F complex"/>
    <property type="evidence" value="ECO:0007669"/>
    <property type="project" value="TreeGrafter"/>
</dbReference>
<keyword evidence="5" id="KW-1185">Reference proteome</keyword>
<dbReference type="PANTHER" id="PTHR23253">
    <property type="entry name" value="EUKARYOTIC TRANSLATION INITIATION FACTOR 4 GAMMA"/>
    <property type="match status" value="1"/>
</dbReference>
<evidence type="ECO:0000259" key="3">
    <source>
        <dbReference type="PROSITE" id="PS51366"/>
    </source>
</evidence>
<dbReference type="Gene3D" id="1.25.40.180">
    <property type="match status" value="2"/>
</dbReference>
<dbReference type="CDD" id="cd11559">
    <property type="entry name" value="W2_eIF4G1_like"/>
    <property type="match status" value="1"/>
</dbReference>
<dbReference type="PROSITE" id="PS51366">
    <property type="entry name" value="MI"/>
    <property type="match status" value="1"/>
</dbReference>
<dbReference type="FunFam" id="1.25.40.180:FF:000003">
    <property type="entry name" value="Putative eukaryotic translation initiation factor 4 gamma 1"/>
    <property type="match status" value="1"/>
</dbReference>
<dbReference type="InterPro" id="IPR003307">
    <property type="entry name" value="W2_domain"/>
</dbReference>
<organism evidence="4 5">
    <name type="scientific">Pinctada imbricata</name>
    <name type="common">Atlantic pearl-oyster</name>
    <name type="synonym">Pinctada martensii</name>
    <dbReference type="NCBI Taxonomy" id="66713"/>
    <lineage>
        <taxon>Eukaryota</taxon>
        <taxon>Metazoa</taxon>
        <taxon>Spiralia</taxon>
        <taxon>Lophotrochozoa</taxon>
        <taxon>Mollusca</taxon>
        <taxon>Bivalvia</taxon>
        <taxon>Autobranchia</taxon>
        <taxon>Pteriomorphia</taxon>
        <taxon>Pterioida</taxon>
        <taxon>Pterioidea</taxon>
        <taxon>Pteriidae</taxon>
        <taxon>Pinctada</taxon>
    </lineage>
</organism>
<dbReference type="InterPro" id="IPR016024">
    <property type="entry name" value="ARM-type_fold"/>
</dbReference>
<dbReference type="SUPFAM" id="SSF48371">
    <property type="entry name" value="ARM repeat"/>
    <property type="match status" value="2"/>
</dbReference>
<accession>A0AA88XEB8</accession>
<proteinExistence type="predicted"/>
<protein>
    <submittedName>
        <fullName evidence="4">Uncharacterized protein</fullName>
    </submittedName>
</protein>
<evidence type="ECO:0000313" key="4">
    <source>
        <dbReference type="EMBL" id="KAK3083396.1"/>
    </source>
</evidence>
<dbReference type="FunFam" id="1.25.40.180:FF:000042">
    <property type="entry name" value="Eukaryotic translation initiation factor 4 gamma"/>
    <property type="match status" value="1"/>
</dbReference>
<dbReference type="SMART" id="SM00515">
    <property type="entry name" value="eIF5C"/>
    <property type="match status" value="1"/>
</dbReference>
<dbReference type="EMBL" id="VSWD01000014">
    <property type="protein sequence ID" value="KAK3083396.1"/>
    <property type="molecule type" value="Genomic_DNA"/>
</dbReference>
<evidence type="ECO:0000313" key="5">
    <source>
        <dbReference type="Proteomes" id="UP001186944"/>
    </source>
</evidence>
<feature type="domain" description="MI" evidence="3">
    <location>
        <begin position="1"/>
        <end position="122"/>
    </location>
</feature>
<dbReference type="Pfam" id="PF02020">
    <property type="entry name" value="W2"/>
    <property type="match status" value="1"/>
</dbReference>
<evidence type="ECO:0000256" key="1">
    <source>
        <dbReference type="ARBA" id="ARBA00022845"/>
    </source>
</evidence>
<gene>
    <name evidence="4" type="ORF">FSP39_021694</name>
</gene>
<dbReference type="PROSITE" id="PS51363">
    <property type="entry name" value="W2"/>
    <property type="match status" value="1"/>
</dbReference>
<dbReference type="GO" id="GO:0006417">
    <property type="term" value="P:regulation of translation"/>
    <property type="evidence" value="ECO:0007669"/>
    <property type="project" value="UniProtKB-KW"/>
</dbReference>
<evidence type="ECO:0000259" key="2">
    <source>
        <dbReference type="PROSITE" id="PS51363"/>
    </source>
</evidence>
<dbReference type="PANTHER" id="PTHR23253:SF78">
    <property type="entry name" value="EUKARYOTIC TRANSLATION INITIATION FACTOR 4G1, ISOFORM B-RELATED"/>
    <property type="match status" value="1"/>
</dbReference>
<dbReference type="AlphaFoldDB" id="A0AA88XEB8"/>
<comment type="caution">
    <text evidence="4">The sequence shown here is derived from an EMBL/GenBank/DDBJ whole genome shotgun (WGS) entry which is preliminary data.</text>
</comment>
<dbReference type="Proteomes" id="UP001186944">
    <property type="component" value="Unassembled WGS sequence"/>
</dbReference>
<reference evidence="4" key="1">
    <citation type="submission" date="2019-08" db="EMBL/GenBank/DDBJ databases">
        <title>The improved chromosome-level genome for the pearl oyster Pinctada fucata martensii using PacBio sequencing and Hi-C.</title>
        <authorList>
            <person name="Zheng Z."/>
        </authorList>
    </citation>
    <scope>NUCLEOTIDE SEQUENCE</scope>
    <source>
        <strain evidence="4">ZZ-2019</strain>
        <tissue evidence="4">Adductor muscle</tissue>
    </source>
</reference>
<dbReference type="InterPro" id="IPR003891">
    <property type="entry name" value="Initiation_fac_eIF4g_MI"/>
</dbReference>